<dbReference type="PANTHER" id="PTHR33070:SF120">
    <property type="entry name" value="EXPRESSED PROTEIN"/>
    <property type="match status" value="1"/>
</dbReference>
<dbReference type="AlphaFoldDB" id="A0A251S9M8"/>
<accession>A0A251S9M8</accession>
<evidence type="ECO:0000313" key="4">
    <source>
        <dbReference type="Proteomes" id="UP000215914"/>
    </source>
</evidence>
<dbReference type="InParanoid" id="A0A251S9M8"/>
<protein>
    <recommendedName>
        <fullName evidence="5">DUF241 domain protein</fullName>
    </recommendedName>
</protein>
<dbReference type="EMBL" id="CM007904">
    <property type="protein sequence ID" value="OTF95453.1"/>
    <property type="molecule type" value="Genomic_DNA"/>
</dbReference>
<dbReference type="Proteomes" id="UP000215914">
    <property type="component" value="Chromosome 15"/>
</dbReference>
<feature type="region of interest" description="Disordered" evidence="1">
    <location>
        <begin position="1"/>
        <end position="21"/>
    </location>
</feature>
<gene>
    <name evidence="3" type="ORF">HannXRQ_Chr15g0483281</name>
    <name evidence="2" type="ORF">HanXRQr2_Chr15g0701071</name>
</gene>
<evidence type="ECO:0008006" key="5">
    <source>
        <dbReference type="Google" id="ProtNLM"/>
    </source>
</evidence>
<dbReference type="GO" id="GO:0048367">
    <property type="term" value="P:shoot system development"/>
    <property type="evidence" value="ECO:0007669"/>
    <property type="project" value="InterPro"/>
</dbReference>
<feature type="compositionally biased region" description="Low complexity" evidence="1">
    <location>
        <begin position="1"/>
        <end position="12"/>
    </location>
</feature>
<dbReference type="PANTHER" id="PTHR33070">
    <property type="entry name" value="OS06G0725500 PROTEIN"/>
    <property type="match status" value="1"/>
</dbReference>
<dbReference type="Gramene" id="mRNA:HanXRQr2_Chr15g0701071">
    <property type="protein sequence ID" value="CDS:HanXRQr2_Chr15g0701071.1"/>
    <property type="gene ID" value="HanXRQr2_Chr15g0701071"/>
</dbReference>
<dbReference type="Pfam" id="PF03087">
    <property type="entry name" value="BPS1"/>
    <property type="match status" value="1"/>
</dbReference>
<dbReference type="OrthoDB" id="1701699at2759"/>
<dbReference type="InterPro" id="IPR004320">
    <property type="entry name" value="BPS1_pln"/>
</dbReference>
<evidence type="ECO:0000256" key="1">
    <source>
        <dbReference type="SAM" id="MobiDB-lite"/>
    </source>
</evidence>
<name>A0A251S9M8_HELAN</name>
<evidence type="ECO:0000313" key="2">
    <source>
        <dbReference type="EMBL" id="KAF5765208.1"/>
    </source>
</evidence>
<reference evidence="2 4" key="1">
    <citation type="journal article" date="2017" name="Nature">
        <title>The sunflower genome provides insights into oil metabolism, flowering and Asterid evolution.</title>
        <authorList>
            <person name="Badouin H."/>
            <person name="Gouzy J."/>
            <person name="Grassa C.J."/>
            <person name="Murat F."/>
            <person name="Staton S.E."/>
            <person name="Cottret L."/>
            <person name="Lelandais-Briere C."/>
            <person name="Owens G.L."/>
            <person name="Carrere S."/>
            <person name="Mayjonade B."/>
            <person name="Legrand L."/>
            <person name="Gill N."/>
            <person name="Kane N.C."/>
            <person name="Bowers J.E."/>
            <person name="Hubner S."/>
            <person name="Bellec A."/>
            <person name="Berard A."/>
            <person name="Berges H."/>
            <person name="Blanchet N."/>
            <person name="Boniface M.C."/>
            <person name="Brunel D."/>
            <person name="Catrice O."/>
            <person name="Chaidir N."/>
            <person name="Claudel C."/>
            <person name="Donnadieu C."/>
            <person name="Faraut T."/>
            <person name="Fievet G."/>
            <person name="Helmstetter N."/>
            <person name="King M."/>
            <person name="Knapp S.J."/>
            <person name="Lai Z."/>
            <person name="Le Paslier M.C."/>
            <person name="Lippi Y."/>
            <person name="Lorenzon L."/>
            <person name="Mandel J.R."/>
            <person name="Marage G."/>
            <person name="Marchand G."/>
            <person name="Marquand E."/>
            <person name="Bret-Mestries E."/>
            <person name="Morien E."/>
            <person name="Nambeesan S."/>
            <person name="Nguyen T."/>
            <person name="Pegot-Espagnet P."/>
            <person name="Pouilly N."/>
            <person name="Raftis F."/>
            <person name="Sallet E."/>
            <person name="Schiex T."/>
            <person name="Thomas J."/>
            <person name="Vandecasteele C."/>
            <person name="Vares D."/>
            <person name="Vear F."/>
            <person name="Vautrin S."/>
            <person name="Crespi M."/>
            <person name="Mangin B."/>
            <person name="Burke J.M."/>
            <person name="Salse J."/>
            <person name="Munos S."/>
            <person name="Vincourt P."/>
            <person name="Rieseberg L.H."/>
            <person name="Langlade N.B."/>
        </authorList>
    </citation>
    <scope>NUCLEOTIDE SEQUENCE [LARGE SCALE GENOMIC DNA]</scope>
    <source>
        <strain evidence="4">cv. SF193</strain>
        <tissue evidence="2">Leaves</tissue>
    </source>
</reference>
<organism evidence="3 4">
    <name type="scientific">Helianthus annuus</name>
    <name type="common">Common sunflower</name>
    <dbReference type="NCBI Taxonomy" id="4232"/>
    <lineage>
        <taxon>Eukaryota</taxon>
        <taxon>Viridiplantae</taxon>
        <taxon>Streptophyta</taxon>
        <taxon>Embryophyta</taxon>
        <taxon>Tracheophyta</taxon>
        <taxon>Spermatophyta</taxon>
        <taxon>Magnoliopsida</taxon>
        <taxon>eudicotyledons</taxon>
        <taxon>Gunneridae</taxon>
        <taxon>Pentapetalae</taxon>
        <taxon>asterids</taxon>
        <taxon>campanulids</taxon>
        <taxon>Asterales</taxon>
        <taxon>Asteraceae</taxon>
        <taxon>Asteroideae</taxon>
        <taxon>Heliantheae alliance</taxon>
        <taxon>Heliantheae</taxon>
        <taxon>Helianthus</taxon>
    </lineage>
</organism>
<dbReference type="OMA" id="SAYIRFQ"/>
<proteinExistence type="predicted"/>
<reference evidence="3" key="2">
    <citation type="submission" date="2017-02" db="EMBL/GenBank/DDBJ databases">
        <title>Sunflower complete genome.</title>
        <authorList>
            <person name="Langlade N."/>
            <person name="Munos S."/>
        </authorList>
    </citation>
    <scope>NUCLEOTIDE SEQUENCE [LARGE SCALE GENOMIC DNA]</scope>
    <source>
        <tissue evidence="3">Leaves</tissue>
    </source>
</reference>
<reference evidence="2" key="3">
    <citation type="submission" date="2020-06" db="EMBL/GenBank/DDBJ databases">
        <title>Helianthus annuus Genome sequencing and assembly Release 2.</title>
        <authorList>
            <person name="Gouzy J."/>
            <person name="Langlade N."/>
            <person name="Munos S."/>
        </authorList>
    </citation>
    <scope>NUCLEOTIDE SEQUENCE</scope>
    <source>
        <tissue evidence="2">Leaves</tissue>
    </source>
</reference>
<evidence type="ECO:0000313" key="3">
    <source>
        <dbReference type="EMBL" id="OTF95453.1"/>
    </source>
</evidence>
<keyword evidence="4" id="KW-1185">Reference proteome</keyword>
<sequence length="294" mass="32891">MEGSSSTSTSTSHFRSISLPSRLTNPSHTSIETKINELKAWGDMVCSSKTTQKGLVGLVELFVCVDELFRSPHAKQALSPLVEDALEWSIVLLDSCNILKELIIQMKENVQILQSALRRKAGDLTVANQIAAYLCFRKKVKKSIIKNLGTLRSIEKKMRLITIQDVDHHVSMVSKVLVEVNLLTISIFKTLLTFVSAKPKPTNGFQLLSKFALKGTCTHENVKVFVNEVETVDMATLSLHKSAHNNEMKDADVQMILRNLQILDVSIDGFGAELNFLFRRLIQHRVSLLNMVVC</sequence>
<dbReference type="EMBL" id="MNCJ02000330">
    <property type="protein sequence ID" value="KAF5765208.1"/>
    <property type="molecule type" value="Genomic_DNA"/>
</dbReference>
<dbReference type="GO" id="GO:0048364">
    <property type="term" value="P:root development"/>
    <property type="evidence" value="ECO:0007669"/>
    <property type="project" value="InterPro"/>
</dbReference>